<protein>
    <recommendedName>
        <fullName evidence="1">non-specific serine/threonine protein kinase</fullName>
        <ecNumber evidence="1">2.7.11.1</ecNumber>
    </recommendedName>
</protein>
<accession>A0ABS5RMH8</accession>
<proteinExistence type="predicted"/>
<evidence type="ECO:0000256" key="2">
    <source>
        <dbReference type="ARBA" id="ARBA00022527"/>
    </source>
</evidence>
<dbReference type="SMART" id="SM00220">
    <property type="entry name" value="S_TKc"/>
    <property type="match status" value="1"/>
</dbReference>
<evidence type="ECO:0000256" key="7">
    <source>
        <dbReference type="PROSITE-ProRule" id="PRU10141"/>
    </source>
</evidence>
<dbReference type="InterPro" id="IPR017441">
    <property type="entry name" value="Protein_kinase_ATP_BS"/>
</dbReference>
<dbReference type="EC" id="2.7.11.1" evidence="1"/>
<dbReference type="InterPro" id="IPR000719">
    <property type="entry name" value="Prot_kinase_dom"/>
</dbReference>
<dbReference type="InterPro" id="IPR008271">
    <property type="entry name" value="Ser/Thr_kinase_AS"/>
</dbReference>
<gene>
    <name evidence="9" type="ORF">KIH27_18180</name>
</gene>
<dbReference type="PROSITE" id="PS00107">
    <property type="entry name" value="PROTEIN_KINASE_ATP"/>
    <property type="match status" value="1"/>
</dbReference>
<evidence type="ECO:0000259" key="8">
    <source>
        <dbReference type="PROSITE" id="PS50011"/>
    </source>
</evidence>
<evidence type="ECO:0000256" key="1">
    <source>
        <dbReference type="ARBA" id="ARBA00012513"/>
    </source>
</evidence>
<dbReference type="Gene3D" id="3.30.200.20">
    <property type="entry name" value="Phosphorylase Kinase, domain 1"/>
    <property type="match status" value="1"/>
</dbReference>
<keyword evidence="10" id="KW-1185">Reference proteome</keyword>
<keyword evidence="2 9" id="KW-0723">Serine/threonine-protein kinase</keyword>
<dbReference type="CDD" id="cd14014">
    <property type="entry name" value="STKc_PknB_like"/>
    <property type="match status" value="1"/>
</dbReference>
<comment type="caution">
    <text evidence="9">The sequence shown here is derived from an EMBL/GenBank/DDBJ whole genome shotgun (WGS) entry which is preliminary data.</text>
</comment>
<dbReference type="EMBL" id="JAHCLR010000046">
    <property type="protein sequence ID" value="MBS9535517.1"/>
    <property type="molecule type" value="Genomic_DNA"/>
</dbReference>
<evidence type="ECO:0000313" key="10">
    <source>
        <dbReference type="Proteomes" id="UP001519535"/>
    </source>
</evidence>
<evidence type="ECO:0000256" key="3">
    <source>
        <dbReference type="ARBA" id="ARBA00022679"/>
    </source>
</evidence>
<evidence type="ECO:0000313" key="9">
    <source>
        <dbReference type="EMBL" id="MBS9535517.1"/>
    </source>
</evidence>
<keyword evidence="4 7" id="KW-0547">Nucleotide-binding</keyword>
<keyword evidence="6 7" id="KW-0067">ATP-binding</keyword>
<dbReference type="PROSITE" id="PS00108">
    <property type="entry name" value="PROTEIN_KINASE_ST"/>
    <property type="match status" value="1"/>
</dbReference>
<dbReference type="Proteomes" id="UP001519535">
    <property type="component" value="Unassembled WGS sequence"/>
</dbReference>
<organism evidence="9 10">
    <name type="scientific">Mycolicibacter acidiphilus</name>
    <dbReference type="NCBI Taxonomy" id="2835306"/>
    <lineage>
        <taxon>Bacteria</taxon>
        <taxon>Bacillati</taxon>
        <taxon>Actinomycetota</taxon>
        <taxon>Actinomycetes</taxon>
        <taxon>Mycobacteriales</taxon>
        <taxon>Mycobacteriaceae</taxon>
        <taxon>Mycolicibacter</taxon>
    </lineage>
</organism>
<feature type="binding site" evidence="7">
    <location>
        <position position="40"/>
    </location>
    <ligand>
        <name>ATP</name>
        <dbReference type="ChEBI" id="CHEBI:30616"/>
    </ligand>
</feature>
<dbReference type="Gene3D" id="1.10.510.10">
    <property type="entry name" value="Transferase(Phosphotransferase) domain 1"/>
    <property type="match status" value="1"/>
</dbReference>
<name>A0ABS5RMH8_9MYCO</name>
<dbReference type="PANTHER" id="PTHR43289:SF6">
    <property type="entry name" value="SERINE_THREONINE-PROTEIN KINASE NEKL-3"/>
    <property type="match status" value="1"/>
</dbReference>
<feature type="domain" description="Protein kinase" evidence="8">
    <location>
        <begin position="11"/>
        <end position="264"/>
    </location>
</feature>
<sequence length="264" mass="28888">MGAAGGEFGGYLIDHEVGRGGHAVVYRAQHGADGRPVALKVLDERHRTPVEQARLDREFEFAREVDHPNVVTMYDRGEYWLAMQYVDGGKSTRLRSLDDQLTVLAQIADALDCTHHRGIVHCDVKPANILVPADFPTTGAVLVDFGVAHAVVEDVGRHQQDPQVSLPYAAPEVLLGRAPSAASDEYALACTAVELFTGTTPFTEANAAEMVDAQLHRAPPALSREFDWLPKAFDVVLGRAIAKIPEVRYRSCTELVENLRRVLG</sequence>
<evidence type="ECO:0000256" key="5">
    <source>
        <dbReference type="ARBA" id="ARBA00022777"/>
    </source>
</evidence>
<keyword evidence="3" id="KW-0808">Transferase</keyword>
<evidence type="ECO:0000256" key="4">
    <source>
        <dbReference type="ARBA" id="ARBA00022741"/>
    </source>
</evidence>
<dbReference type="Pfam" id="PF00069">
    <property type="entry name" value="Pkinase"/>
    <property type="match status" value="1"/>
</dbReference>
<evidence type="ECO:0000256" key="6">
    <source>
        <dbReference type="ARBA" id="ARBA00022840"/>
    </source>
</evidence>
<dbReference type="PROSITE" id="PS50011">
    <property type="entry name" value="PROTEIN_KINASE_DOM"/>
    <property type="match status" value="1"/>
</dbReference>
<reference evidence="9 10" key="1">
    <citation type="submission" date="2021-05" db="EMBL/GenBank/DDBJ databases">
        <title>Mycobacterium acidophilum sp. nov., an extremely acid-tolerant member of the genus Mycobacterium.</title>
        <authorList>
            <person name="Xia J."/>
        </authorList>
    </citation>
    <scope>NUCLEOTIDE SEQUENCE [LARGE SCALE GENOMIC DNA]</scope>
    <source>
        <strain evidence="9 10">M1</strain>
    </source>
</reference>
<keyword evidence="5 9" id="KW-0418">Kinase</keyword>
<dbReference type="GO" id="GO:0004674">
    <property type="term" value="F:protein serine/threonine kinase activity"/>
    <property type="evidence" value="ECO:0007669"/>
    <property type="project" value="UniProtKB-KW"/>
</dbReference>
<dbReference type="SUPFAM" id="SSF56112">
    <property type="entry name" value="Protein kinase-like (PK-like)"/>
    <property type="match status" value="1"/>
</dbReference>
<dbReference type="RefSeq" id="WP_214094374.1">
    <property type="nucleotide sequence ID" value="NZ_JAHCLR010000046.1"/>
</dbReference>
<dbReference type="PANTHER" id="PTHR43289">
    <property type="entry name" value="MITOGEN-ACTIVATED PROTEIN KINASE KINASE KINASE 20-RELATED"/>
    <property type="match status" value="1"/>
</dbReference>
<dbReference type="InterPro" id="IPR011009">
    <property type="entry name" value="Kinase-like_dom_sf"/>
</dbReference>